<dbReference type="SUPFAM" id="SSF52200">
    <property type="entry name" value="Toll/Interleukin receptor TIR domain"/>
    <property type="match status" value="1"/>
</dbReference>
<dbReference type="Pfam" id="PF13676">
    <property type="entry name" value="TIR_2"/>
    <property type="match status" value="1"/>
</dbReference>
<protein>
    <submittedName>
        <fullName evidence="2">TIR domain-containing protein</fullName>
    </submittedName>
</protein>
<sequence>MSISAVRGNEIREFEYLSPELPFPGYCGLVKFYGAGVSFRNIRTEELDMKPRLSERDDDSPNDFSYDVFISHASKDKEVVMNVIEEFRKVGIAYWIDHENITFGDPIVSKIEKGLQNSRFVLVCLSENLGQSNWCRAEYGPILYREFSGNTERKAIPLKIDNSSDTQIPLPSTIIR</sequence>
<evidence type="ECO:0000259" key="1">
    <source>
        <dbReference type="PROSITE" id="PS50104"/>
    </source>
</evidence>
<organism evidence="2">
    <name type="scientific">Candidatus Kentrum sp. TC</name>
    <dbReference type="NCBI Taxonomy" id="2126339"/>
    <lineage>
        <taxon>Bacteria</taxon>
        <taxon>Pseudomonadati</taxon>
        <taxon>Pseudomonadota</taxon>
        <taxon>Gammaproteobacteria</taxon>
        <taxon>Candidatus Kentrum</taxon>
    </lineage>
</organism>
<feature type="domain" description="TIR" evidence="1">
    <location>
        <begin position="64"/>
        <end position="176"/>
    </location>
</feature>
<dbReference type="PROSITE" id="PS50104">
    <property type="entry name" value="TIR"/>
    <property type="match status" value="1"/>
</dbReference>
<dbReference type="InterPro" id="IPR035897">
    <property type="entry name" value="Toll_tir_struct_dom_sf"/>
</dbReference>
<dbReference type="InterPro" id="IPR000157">
    <property type="entry name" value="TIR_dom"/>
</dbReference>
<dbReference type="EMBL" id="CAADFS010000239">
    <property type="protein sequence ID" value="VFK53093.1"/>
    <property type="molecule type" value="Genomic_DNA"/>
</dbReference>
<dbReference type="AlphaFoldDB" id="A0A450ZGZ9"/>
<dbReference type="GO" id="GO:0007165">
    <property type="term" value="P:signal transduction"/>
    <property type="evidence" value="ECO:0007669"/>
    <property type="project" value="InterPro"/>
</dbReference>
<evidence type="ECO:0000313" key="2">
    <source>
        <dbReference type="EMBL" id="VFK53093.1"/>
    </source>
</evidence>
<gene>
    <name evidence="2" type="ORF">BECKTC1821D_GA0114238_12391</name>
</gene>
<name>A0A450ZGZ9_9GAMM</name>
<proteinExistence type="predicted"/>
<dbReference type="Gene3D" id="3.40.50.10140">
    <property type="entry name" value="Toll/interleukin-1 receptor homology (TIR) domain"/>
    <property type="match status" value="1"/>
</dbReference>
<accession>A0A450ZGZ9</accession>
<reference evidence="2" key="1">
    <citation type="submission" date="2019-02" db="EMBL/GenBank/DDBJ databases">
        <authorList>
            <person name="Gruber-Vodicka R. H."/>
            <person name="Seah K. B. B."/>
        </authorList>
    </citation>
    <scope>NUCLEOTIDE SEQUENCE</scope>
    <source>
        <strain evidence="2">BECK_BZ123</strain>
    </source>
</reference>